<reference evidence="2" key="1">
    <citation type="submission" date="2022-02" db="EMBL/GenBank/DDBJ databases">
        <title>Qipengyuania spongiae sp. nov., isolated from marine sponge.</title>
        <authorList>
            <person name="Li Z."/>
            <person name="Zhang M."/>
        </authorList>
    </citation>
    <scope>NUCLEOTIDE SEQUENCE</scope>
    <source>
        <strain evidence="2">PHS-Z21</strain>
    </source>
</reference>
<evidence type="ECO:0000313" key="3">
    <source>
        <dbReference type="Proteomes" id="UP001065265"/>
    </source>
</evidence>
<name>A0ABY5SY26_9SPHN</name>
<sequence length="61" mass="6633">MTAFLKTIARDQQGATAVEYGLILALVFLAMLGAVRTFGQNAIAMWDDLSIEITEASKKNN</sequence>
<dbReference type="RefSeq" id="WP_265558316.1">
    <property type="nucleotide sequence ID" value="NZ_CP092471.1"/>
</dbReference>
<dbReference type="EMBL" id="CP092471">
    <property type="protein sequence ID" value="UVI39134.1"/>
    <property type="molecule type" value="Genomic_DNA"/>
</dbReference>
<proteinExistence type="predicted"/>
<evidence type="ECO:0000313" key="2">
    <source>
        <dbReference type="EMBL" id="UVI39134.1"/>
    </source>
</evidence>
<dbReference type="InterPro" id="IPR007047">
    <property type="entry name" value="Flp_Fap"/>
</dbReference>
<accession>A0ABY5SY26</accession>
<dbReference type="Pfam" id="PF04964">
    <property type="entry name" value="Flp_Fap"/>
    <property type="match status" value="1"/>
</dbReference>
<dbReference type="Proteomes" id="UP001065265">
    <property type="component" value="Chromosome"/>
</dbReference>
<gene>
    <name evidence="2" type="ORF">L1F33_13005</name>
</gene>
<keyword evidence="1" id="KW-1133">Transmembrane helix</keyword>
<keyword evidence="1" id="KW-0472">Membrane</keyword>
<feature type="transmembrane region" description="Helical" evidence="1">
    <location>
        <begin position="20"/>
        <end position="39"/>
    </location>
</feature>
<protein>
    <submittedName>
        <fullName evidence="2">Flp family type IVb pilin</fullName>
    </submittedName>
</protein>
<organism evidence="2 3">
    <name type="scientific">Qipengyuania spongiae</name>
    <dbReference type="NCBI Taxonomy" id="2909673"/>
    <lineage>
        <taxon>Bacteria</taxon>
        <taxon>Pseudomonadati</taxon>
        <taxon>Pseudomonadota</taxon>
        <taxon>Alphaproteobacteria</taxon>
        <taxon>Sphingomonadales</taxon>
        <taxon>Erythrobacteraceae</taxon>
        <taxon>Qipengyuania</taxon>
    </lineage>
</organism>
<keyword evidence="3" id="KW-1185">Reference proteome</keyword>
<keyword evidence="1" id="KW-0812">Transmembrane</keyword>
<evidence type="ECO:0000256" key="1">
    <source>
        <dbReference type="SAM" id="Phobius"/>
    </source>
</evidence>